<dbReference type="GeneID" id="93015093"/>
<proteinExistence type="predicted"/>
<dbReference type="Proteomes" id="UP000004659">
    <property type="component" value="Unassembled WGS sequence"/>
</dbReference>
<sequence>MNYLDFEFCAAAPKPSAMPILGRFHGKPEQFLCILSKSIVAITMIHDVLKACFSLHAFDCILTATKQTRIV</sequence>
<dbReference type="EMBL" id="EQ999534">
    <property type="protein sequence ID" value="EEZ28678.1"/>
    <property type="molecule type" value="Genomic_DNA"/>
</dbReference>
<dbReference type="HOGENOM" id="CLU_202367_0_0_5"/>
<protein>
    <submittedName>
        <fullName evidence="1">Uncharacterized protein</fullName>
    </submittedName>
</protein>
<accession>A0A0E1WV91</accession>
<dbReference type="RefSeq" id="WP_002965730.1">
    <property type="nucleotide sequence ID" value="NZ_EQ999534.1"/>
</dbReference>
<evidence type="ECO:0000313" key="1">
    <source>
        <dbReference type="EMBL" id="EEZ28678.1"/>
    </source>
</evidence>
<dbReference type="AlphaFoldDB" id="A0A0E1WV91"/>
<gene>
    <name evidence="1" type="ORF">BALG_02031</name>
</gene>
<name>A0A0E1WV91_9HYPH</name>
<reference evidence="1" key="1">
    <citation type="submission" date="2009-01" db="EMBL/GenBank/DDBJ databases">
        <title>The Genome Sequence of Brucella pinnipedialis M292/94/1.</title>
        <authorList>
            <consortium name="The Broad Institute Genome Sequencing Platform"/>
            <person name="Ward D."/>
            <person name="Young S.K."/>
            <person name="Kodira C.D."/>
            <person name="Zeng Q."/>
            <person name="Koehrsen M."/>
            <person name="Alvarado L."/>
            <person name="Berlin A."/>
            <person name="Borenstein D."/>
            <person name="Chen Z."/>
            <person name="Engels R."/>
            <person name="Freedman E."/>
            <person name="Gellesch M."/>
            <person name="Goldberg J."/>
            <person name="Griggs A."/>
            <person name="Gujja S."/>
            <person name="Heiman D."/>
            <person name="Hepburn T."/>
            <person name="Howarth C."/>
            <person name="Jen D."/>
            <person name="Larson L."/>
            <person name="Lewis B."/>
            <person name="Mehta T."/>
            <person name="Park D."/>
            <person name="Pearson M."/>
            <person name="Roberts A."/>
            <person name="Saif S."/>
            <person name="Shea T."/>
            <person name="Shenoy N."/>
            <person name="Sisk P."/>
            <person name="Stolte C."/>
            <person name="Sykes S."/>
            <person name="Walk T."/>
            <person name="White J."/>
            <person name="Yandava C."/>
            <person name="Whatmore A.M."/>
            <person name="Perrett L.L."/>
            <person name="O'Callaghan D."/>
            <person name="Nusbaum C."/>
            <person name="Galagan J."/>
            <person name="Birren B."/>
        </authorList>
    </citation>
    <scope>NUCLEOTIDE SEQUENCE [LARGE SCALE GENOMIC DNA]</scope>
    <source>
        <strain evidence="1">M292/94/1</strain>
    </source>
</reference>
<organism evidence="1">
    <name type="scientific">Brucella pinnipedialis M292/94/1</name>
    <dbReference type="NCBI Taxonomy" id="520462"/>
    <lineage>
        <taxon>Bacteria</taxon>
        <taxon>Pseudomonadati</taxon>
        <taxon>Pseudomonadota</taxon>
        <taxon>Alphaproteobacteria</taxon>
        <taxon>Hyphomicrobiales</taxon>
        <taxon>Brucellaceae</taxon>
        <taxon>Brucella/Ochrobactrum group</taxon>
        <taxon>Brucella</taxon>
    </lineage>
</organism>